<dbReference type="RefSeq" id="WP_016525917.1">
    <property type="nucleotide sequence ID" value="NZ_KE332518.1"/>
</dbReference>
<gene>
    <name evidence="2" type="ORF">HMPREF9194_01651</name>
</gene>
<dbReference type="AlphaFoldDB" id="S3K2Z9"/>
<evidence type="ECO:0000313" key="3">
    <source>
        <dbReference type="Proteomes" id="UP000014541"/>
    </source>
</evidence>
<evidence type="ECO:0000259" key="1">
    <source>
        <dbReference type="Pfam" id="PF12706"/>
    </source>
</evidence>
<sequence>MKIYLAGTGTSHGIPVIACTCKVCRSPDTKDKRMRASVFVRANDGTSIVIDTGPEFRMQALNAKLDKVDAVLMTHSHADHLHGIDDLRIFSYPAHSRNMQAETAHNGETASAAENQRKSLPVYSNKNTLCDIRERFSYIFLPKSGAGDKPMLNLLDAESFTDDNPLRIGSLKIVSVPLLHGTLKTCGWKIRDTASDNPNKSGAFFAYITDCSFIGEESLNLIRGAEHLVIDSLRERPHPTHLSFSQSLEYAKKIGAKNTWFTHICHEHSHRDIIRKIKKYRADLHIDRKDMRIEPAFDGLTLYC</sequence>
<dbReference type="STRING" id="1125699.HMPREF9194_01651"/>
<reference evidence="2 3" key="1">
    <citation type="submission" date="2013-04" db="EMBL/GenBank/DDBJ databases">
        <title>The Genome Sequence of Treponema maltophilum ATCC 51939.</title>
        <authorList>
            <consortium name="The Broad Institute Genomics Platform"/>
            <person name="Earl A."/>
            <person name="Ward D."/>
            <person name="Feldgarden M."/>
            <person name="Gevers D."/>
            <person name="Leonetti C."/>
            <person name="Blanton J.M."/>
            <person name="Dewhirst F.E."/>
            <person name="Izard J."/>
            <person name="Walker B."/>
            <person name="Young S."/>
            <person name="Zeng Q."/>
            <person name="Gargeya S."/>
            <person name="Fitzgerald M."/>
            <person name="Haas B."/>
            <person name="Abouelleil A."/>
            <person name="Allen A.W."/>
            <person name="Alvarado L."/>
            <person name="Arachchi H.M."/>
            <person name="Berlin A.M."/>
            <person name="Chapman S.B."/>
            <person name="Gainer-Dewar J."/>
            <person name="Goldberg J."/>
            <person name="Griggs A."/>
            <person name="Gujja S."/>
            <person name="Hansen M."/>
            <person name="Howarth C."/>
            <person name="Imamovic A."/>
            <person name="Ireland A."/>
            <person name="Larimer J."/>
            <person name="McCowan C."/>
            <person name="Murphy C."/>
            <person name="Pearson M."/>
            <person name="Poon T.W."/>
            <person name="Priest M."/>
            <person name="Roberts A."/>
            <person name="Saif S."/>
            <person name="Shea T."/>
            <person name="Sisk P."/>
            <person name="Sykes S."/>
            <person name="Wortman J."/>
            <person name="Nusbaum C."/>
            <person name="Birren B."/>
        </authorList>
    </citation>
    <scope>NUCLEOTIDE SEQUENCE [LARGE SCALE GENOMIC DNA]</scope>
    <source>
        <strain evidence="2 3">ATCC 51939</strain>
    </source>
</reference>
<dbReference type="CDD" id="cd16279">
    <property type="entry name" value="metallo-hydrolase-like_MBL-fold"/>
    <property type="match status" value="1"/>
</dbReference>
<dbReference type="InterPro" id="IPR036866">
    <property type="entry name" value="RibonucZ/Hydroxyglut_hydro"/>
</dbReference>
<dbReference type="PATRIC" id="fig|1125699.3.peg.1664"/>
<dbReference type="PANTHER" id="PTHR42663">
    <property type="entry name" value="HYDROLASE C777.06C-RELATED-RELATED"/>
    <property type="match status" value="1"/>
</dbReference>
<dbReference type="OrthoDB" id="9800940at2"/>
<dbReference type="PANTHER" id="PTHR42663:SF6">
    <property type="entry name" value="HYDROLASE C777.06C-RELATED"/>
    <property type="match status" value="1"/>
</dbReference>
<comment type="caution">
    <text evidence="2">The sequence shown here is derived from an EMBL/GenBank/DDBJ whole genome shotgun (WGS) entry which is preliminary data.</text>
</comment>
<dbReference type="HOGENOM" id="CLU_044538_2_1_12"/>
<evidence type="ECO:0000313" key="2">
    <source>
        <dbReference type="EMBL" id="EPF31306.1"/>
    </source>
</evidence>
<proteinExistence type="predicted"/>
<dbReference type="Gene3D" id="3.60.15.10">
    <property type="entry name" value="Ribonuclease Z/Hydroxyacylglutathione hydrolase-like"/>
    <property type="match status" value="1"/>
</dbReference>
<dbReference type="eggNOG" id="COG1235">
    <property type="taxonomic scope" value="Bacteria"/>
</dbReference>
<keyword evidence="3" id="KW-1185">Reference proteome</keyword>
<accession>S3K2Z9</accession>
<dbReference type="Proteomes" id="UP000014541">
    <property type="component" value="Unassembled WGS sequence"/>
</dbReference>
<organism evidence="2 3">
    <name type="scientific">Treponema maltophilum ATCC 51939</name>
    <dbReference type="NCBI Taxonomy" id="1125699"/>
    <lineage>
        <taxon>Bacteria</taxon>
        <taxon>Pseudomonadati</taxon>
        <taxon>Spirochaetota</taxon>
        <taxon>Spirochaetia</taxon>
        <taxon>Spirochaetales</taxon>
        <taxon>Treponemataceae</taxon>
        <taxon>Treponema</taxon>
    </lineage>
</organism>
<feature type="domain" description="Metallo-beta-lactamase" evidence="1">
    <location>
        <begin position="47"/>
        <end position="264"/>
    </location>
</feature>
<protein>
    <recommendedName>
        <fullName evidence="1">Metallo-beta-lactamase domain-containing protein</fullName>
    </recommendedName>
</protein>
<dbReference type="SUPFAM" id="SSF56281">
    <property type="entry name" value="Metallo-hydrolase/oxidoreductase"/>
    <property type="match status" value="1"/>
</dbReference>
<name>S3K2Z9_TREMA</name>
<dbReference type="EMBL" id="ATFF01000006">
    <property type="protein sequence ID" value="EPF31306.1"/>
    <property type="molecule type" value="Genomic_DNA"/>
</dbReference>
<dbReference type="Pfam" id="PF12706">
    <property type="entry name" value="Lactamase_B_2"/>
    <property type="match status" value="1"/>
</dbReference>
<dbReference type="InterPro" id="IPR001279">
    <property type="entry name" value="Metallo-B-lactamas"/>
</dbReference>